<organism evidence="2 3">
    <name type="scientific">Allacma fusca</name>
    <dbReference type="NCBI Taxonomy" id="39272"/>
    <lineage>
        <taxon>Eukaryota</taxon>
        <taxon>Metazoa</taxon>
        <taxon>Ecdysozoa</taxon>
        <taxon>Arthropoda</taxon>
        <taxon>Hexapoda</taxon>
        <taxon>Collembola</taxon>
        <taxon>Symphypleona</taxon>
        <taxon>Sminthuridae</taxon>
        <taxon>Allacma</taxon>
    </lineage>
</organism>
<name>A0A8J2KLF7_9HEXA</name>
<protein>
    <submittedName>
        <fullName evidence="2">Uncharacterized protein</fullName>
    </submittedName>
</protein>
<gene>
    <name evidence="2" type="ORF">AFUS01_LOCUS29178</name>
</gene>
<evidence type="ECO:0000313" key="2">
    <source>
        <dbReference type="EMBL" id="CAG7818692.1"/>
    </source>
</evidence>
<feature type="compositionally biased region" description="Basic residues" evidence="1">
    <location>
        <begin position="162"/>
        <end position="171"/>
    </location>
</feature>
<dbReference type="AlphaFoldDB" id="A0A8J2KLF7"/>
<sequence>VQIKCVHSPFEVGNGHKRLSLVCEEISTVTNSYMETNEKRREIIAQGSLVDLLISCLEIGDLLVVFGDIQVEESPFINLNSRYQHPIVMVHYRHDGNFGPVLPANKNFQDIMQPCLSGCFFHTVHEFDDNDYAIKVVPNISGGENSNGGSNRSPNLTAAWRPPRRLTQKKSKVSESVSVPEPCLLDLKQGANQTSDSDESSRFGIDIVNEIEESRILDSSPEVLNM</sequence>
<proteinExistence type="predicted"/>
<reference evidence="2" key="1">
    <citation type="submission" date="2021-06" db="EMBL/GenBank/DDBJ databases">
        <authorList>
            <person name="Hodson N. C."/>
            <person name="Mongue J. A."/>
            <person name="Jaron S. K."/>
        </authorList>
    </citation>
    <scope>NUCLEOTIDE SEQUENCE</scope>
</reference>
<evidence type="ECO:0000256" key="1">
    <source>
        <dbReference type="SAM" id="MobiDB-lite"/>
    </source>
</evidence>
<feature type="compositionally biased region" description="Low complexity" evidence="1">
    <location>
        <begin position="143"/>
        <end position="153"/>
    </location>
</feature>
<comment type="caution">
    <text evidence="2">The sequence shown here is derived from an EMBL/GenBank/DDBJ whole genome shotgun (WGS) entry which is preliminary data.</text>
</comment>
<dbReference type="Proteomes" id="UP000708208">
    <property type="component" value="Unassembled WGS sequence"/>
</dbReference>
<evidence type="ECO:0000313" key="3">
    <source>
        <dbReference type="Proteomes" id="UP000708208"/>
    </source>
</evidence>
<accession>A0A8J2KLF7</accession>
<keyword evidence="3" id="KW-1185">Reference proteome</keyword>
<dbReference type="EMBL" id="CAJVCH010428058">
    <property type="protein sequence ID" value="CAG7818692.1"/>
    <property type="molecule type" value="Genomic_DNA"/>
</dbReference>
<feature type="region of interest" description="Disordered" evidence="1">
    <location>
        <begin position="143"/>
        <end position="177"/>
    </location>
</feature>
<feature type="non-terminal residue" evidence="2">
    <location>
        <position position="1"/>
    </location>
</feature>